<protein>
    <submittedName>
        <fullName evidence="5">Putative transcription factor Mbf1</fullName>
    </submittedName>
</protein>
<name>A0A2P6NSK1_9EUKA</name>
<dbReference type="SUPFAM" id="SSF47413">
    <property type="entry name" value="lambda repressor-like DNA-binding domains"/>
    <property type="match status" value="1"/>
</dbReference>
<dbReference type="AlphaFoldDB" id="A0A2P6NSK1"/>
<dbReference type="GO" id="GO:0003677">
    <property type="term" value="F:DNA binding"/>
    <property type="evidence" value="ECO:0007669"/>
    <property type="project" value="UniProtKB-KW"/>
</dbReference>
<dbReference type="FunFam" id="1.10.260.40:FF:000018">
    <property type="entry name" value="Multiprotein bridging factor 1"/>
    <property type="match status" value="1"/>
</dbReference>
<dbReference type="CDD" id="cd00093">
    <property type="entry name" value="HTH_XRE"/>
    <property type="match status" value="1"/>
</dbReference>
<dbReference type="InParanoid" id="A0A2P6NSK1"/>
<dbReference type="Proteomes" id="UP000241769">
    <property type="component" value="Unassembled WGS sequence"/>
</dbReference>
<gene>
    <name evidence="5" type="ORF">PROFUN_03691</name>
</gene>
<evidence type="ECO:0000313" key="6">
    <source>
        <dbReference type="Proteomes" id="UP000241769"/>
    </source>
</evidence>
<evidence type="ECO:0000256" key="3">
    <source>
        <dbReference type="ARBA" id="ARBA00023163"/>
    </source>
</evidence>
<dbReference type="PANTHER" id="PTHR10245">
    <property type="entry name" value="ENDOTHELIAL DIFFERENTIATION-RELATED FACTOR 1 MULTIPROTEIN BRIDGING FACTOR 1"/>
    <property type="match status" value="1"/>
</dbReference>
<dbReference type="PANTHER" id="PTHR10245:SF15">
    <property type="entry name" value="ENDOTHELIAL DIFFERENTIATION-RELATED FACTOR 1"/>
    <property type="match status" value="1"/>
</dbReference>
<evidence type="ECO:0000256" key="2">
    <source>
        <dbReference type="ARBA" id="ARBA00023125"/>
    </source>
</evidence>
<keyword evidence="6" id="KW-1185">Reference proteome</keyword>
<keyword evidence="3" id="KW-0804">Transcription</keyword>
<dbReference type="Pfam" id="PF01381">
    <property type="entry name" value="HTH_3"/>
    <property type="match status" value="1"/>
</dbReference>
<dbReference type="InterPro" id="IPR001387">
    <property type="entry name" value="Cro/C1-type_HTH"/>
</dbReference>
<dbReference type="InterPro" id="IPR010982">
    <property type="entry name" value="Lambda_DNA-bd_dom_sf"/>
</dbReference>
<dbReference type="FunCoup" id="A0A2P6NSK1">
    <property type="interactions" value="698"/>
</dbReference>
<reference evidence="5 6" key="1">
    <citation type="journal article" date="2018" name="Genome Biol. Evol.">
        <title>Multiple Roots of Fruiting Body Formation in Amoebozoa.</title>
        <authorList>
            <person name="Hillmann F."/>
            <person name="Forbes G."/>
            <person name="Novohradska S."/>
            <person name="Ferling I."/>
            <person name="Riege K."/>
            <person name="Groth M."/>
            <person name="Westermann M."/>
            <person name="Marz M."/>
            <person name="Spaller T."/>
            <person name="Winckler T."/>
            <person name="Schaap P."/>
            <person name="Glockner G."/>
        </authorList>
    </citation>
    <scope>NUCLEOTIDE SEQUENCE [LARGE SCALE GENOMIC DNA]</scope>
    <source>
        <strain evidence="5 6">Jena</strain>
    </source>
</reference>
<dbReference type="InterPro" id="IPR013729">
    <property type="entry name" value="MBF1_N"/>
</dbReference>
<dbReference type="SMART" id="SM00530">
    <property type="entry name" value="HTH_XRE"/>
    <property type="match status" value="1"/>
</dbReference>
<dbReference type="PROSITE" id="PS50943">
    <property type="entry name" value="HTH_CROC1"/>
    <property type="match status" value="1"/>
</dbReference>
<organism evidence="5 6">
    <name type="scientific">Planoprotostelium fungivorum</name>
    <dbReference type="NCBI Taxonomy" id="1890364"/>
    <lineage>
        <taxon>Eukaryota</taxon>
        <taxon>Amoebozoa</taxon>
        <taxon>Evosea</taxon>
        <taxon>Variosea</taxon>
        <taxon>Cavosteliida</taxon>
        <taxon>Cavosteliaceae</taxon>
        <taxon>Planoprotostelium</taxon>
    </lineage>
</organism>
<accession>A0A2P6NSK1</accession>
<dbReference type="Gene3D" id="1.10.260.40">
    <property type="entry name" value="lambda repressor-like DNA-binding domains"/>
    <property type="match status" value="1"/>
</dbReference>
<evidence type="ECO:0000259" key="4">
    <source>
        <dbReference type="PROSITE" id="PS50943"/>
    </source>
</evidence>
<dbReference type="Pfam" id="PF08523">
    <property type="entry name" value="MBF1"/>
    <property type="match status" value="1"/>
</dbReference>
<proteinExistence type="predicted"/>
<evidence type="ECO:0000313" key="5">
    <source>
        <dbReference type="EMBL" id="PRP86943.1"/>
    </source>
</evidence>
<feature type="domain" description="HTH cro/C1-type" evidence="4">
    <location>
        <begin position="76"/>
        <end position="130"/>
    </location>
</feature>
<evidence type="ECO:0000256" key="1">
    <source>
        <dbReference type="ARBA" id="ARBA00023015"/>
    </source>
</evidence>
<keyword evidence="1" id="KW-0805">Transcription regulation</keyword>
<dbReference type="OrthoDB" id="10253401at2759"/>
<dbReference type="STRING" id="1890364.A0A2P6NSK1"/>
<sequence>MANQWDPVVIGKKTDKPKTNEEALRAAAQQGVAIETVKKYNAGTNKAGGPANAAKLENETEELHVTRVSLSVSQKLQQARVAKGWTQKELATKINEKPQVVNEYESGKAIPSQQIMNKLERALGAKIRGKKNGIGV</sequence>
<comment type="caution">
    <text evidence="5">The sequence shown here is derived from an EMBL/GenBank/DDBJ whole genome shotgun (WGS) entry which is preliminary data.</text>
</comment>
<dbReference type="GO" id="GO:0005634">
    <property type="term" value="C:nucleus"/>
    <property type="evidence" value="ECO:0007669"/>
    <property type="project" value="TreeGrafter"/>
</dbReference>
<keyword evidence="2" id="KW-0238">DNA-binding</keyword>
<dbReference type="EMBL" id="MDYQ01000025">
    <property type="protein sequence ID" value="PRP86943.1"/>
    <property type="molecule type" value="Genomic_DNA"/>
</dbReference>